<reference evidence="11" key="1">
    <citation type="submission" date="2016-09" db="EMBL/GenBank/DDBJ databases">
        <authorList>
            <person name="Hebert L."/>
            <person name="Moumen B."/>
        </authorList>
    </citation>
    <scope>NUCLEOTIDE SEQUENCE [LARGE SCALE GENOMIC DNA]</scope>
    <source>
        <strain evidence="11">OVI</strain>
    </source>
</reference>
<feature type="domain" description="Trypanosome variant surface glycoprotein B-type N-terminal" evidence="10">
    <location>
        <begin position="1"/>
        <end position="116"/>
    </location>
</feature>
<name>A0A1G4IH00_TRYEQ</name>
<accession>A0A1G4IH00</accession>
<evidence type="ECO:0000256" key="6">
    <source>
        <dbReference type="ARBA" id="ARBA00023136"/>
    </source>
</evidence>
<keyword evidence="7" id="KW-0325">Glycoprotein</keyword>
<comment type="caution">
    <text evidence="11">The sequence shown here is derived from an EMBL/GenBank/DDBJ whole genome shotgun (WGS) entry which is preliminary data.</text>
</comment>
<dbReference type="InterPro" id="IPR025932">
    <property type="entry name" value="Trypano_VSG_B_N_dom"/>
</dbReference>
<feature type="compositionally biased region" description="Basic and acidic residues" evidence="9">
    <location>
        <begin position="88"/>
        <end position="111"/>
    </location>
</feature>
<dbReference type="GO" id="GO:0098552">
    <property type="term" value="C:side of membrane"/>
    <property type="evidence" value="ECO:0007669"/>
    <property type="project" value="UniProtKB-KW"/>
</dbReference>
<dbReference type="GeneID" id="92377230"/>
<evidence type="ECO:0000313" key="11">
    <source>
        <dbReference type="EMBL" id="SCU71709.1"/>
    </source>
</evidence>
<evidence type="ECO:0000313" key="12">
    <source>
        <dbReference type="Proteomes" id="UP000195570"/>
    </source>
</evidence>
<evidence type="ECO:0000256" key="2">
    <source>
        <dbReference type="ARBA" id="ARBA00004609"/>
    </source>
</evidence>
<keyword evidence="6" id="KW-0472">Membrane</keyword>
<keyword evidence="8" id="KW-0449">Lipoprotein</keyword>
<keyword evidence="3" id="KW-1003">Cell membrane</keyword>
<feature type="region of interest" description="Disordered" evidence="9">
    <location>
        <begin position="88"/>
        <end position="117"/>
    </location>
</feature>
<dbReference type="Pfam" id="PF13206">
    <property type="entry name" value="VSG_B"/>
    <property type="match status" value="1"/>
</dbReference>
<feature type="region of interest" description="Disordered" evidence="9">
    <location>
        <begin position="14"/>
        <end position="38"/>
    </location>
</feature>
<evidence type="ECO:0000256" key="5">
    <source>
        <dbReference type="ARBA" id="ARBA00022729"/>
    </source>
</evidence>
<dbReference type="EMBL" id="CZPT02001701">
    <property type="protein sequence ID" value="SCU71709.1"/>
    <property type="molecule type" value="Genomic_DNA"/>
</dbReference>
<proteinExistence type="predicted"/>
<dbReference type="RefSeq" id="XP_067082321.1">
    <property type="nucleotide sequence ID" value="XM_067226220.1"/>
</dbReference>
<evidence type="ECO:0000256" key="8">
    <source>
        <dbReference type="ARBA" id="ARBA00023288"/>
    </source>
</evidence>
<feature type="compositionally biased region" description="Basic and acidic residues" evidence="9">
    <location>
        <begin position="14"/>
        <end position="28"/>
    </location>
</feature>
<comment type="subcellular location">
    <subcellularLocation>
        <location evidence="2">Cell membrane</location>
        <topology evidence="2">Lipid-anchor</topology>
        <topology evidence="2">GPI-anchor</topology>
    </subcellularLocation>
</comment>
<keyword evidence="5" id="KW-0732">Signal</keyword>
<protein>
    <submittedName>
        <fullName evidence="11">Trypanosomal VSG domain containing protein, putative</fullName>
    </submittedName>
</protein>
<comment type="function">
    <text evidence="1">VSG forms a coat on the surface of the parasite. The trypanosome evades the immune response of the host by expressing a series of antigenically distinct VSGs from an estimated 1000 VSG genes.</text>
</comment>
<organism evidence="11 12">
    <name type="scientific">Trypanosoma equiperdum</name>
    <dbReference type="NCBI Taxonomy" id="5694"/>
    <lineage>
        <taxon>Eukaryota</taxon>
        <taxon>Discoba</taxon>
        <taxon>Euglenozoa</taxon>
        <taxon>Kinetoplastea</taxon>
        <taxon>Metakinetoplastina</taxon>
        <taxon>Trypanosomatida</taxon>
        <taxon>Trypanosomatidae</taxon>
        <taxon>Trypanosoma</taxon>
    </lineage>
</organism>
<dbReference type="GO" id="GO:0005886">
    <property type="term" value="C:plasma membrane"/>
    <property type="evidence" value="ECO:0007669"/>
    <property type="project" value="UniProtKB-SubCell"/>
</dbReference>
<evidence type="ECO:0000256" key="9">
    <source>
        <dbReference type="SAM" id="MobiDB-lite"/>
    </source>
</evidence>
<dbReference type="AlphaFoldDB" id="A0A1G4IH00"/>
<keyword evidence="12" id="KW-1185">Reference proteome</keyword>
<evidence type="ECO:0000256" key="4">
    <source>
        <dbReference type="ARBA" id="ARBA00022622"/>
    </source>
</evidence>
<dbReference type="Proteomes" id="UP000195570">
    <property type="component" value="Unassembled WGS sequence"/>
</dbReference>
<evidence type="ECO:0000259" key="10">
    <source>
        <dbReference type="Pfam" id="PF13206"/>
    </source>
</evidence>
<gene>
    <name evidence="11" type="ORF">TEOVI_000329000</name>
</gene>
<dbReference type="VEuPathDB" id="TriTrypDB:TEOVI_000329000"/>
<evidence type="ECO:0000256" key="3">
    <source>
        <dbReference type="ARBA" id="ARBA00022475"/>
    </source>
</evidence>
<evidence type="ECO:0000256" key="1">
    <source>
        <dbReference type="ARBA" id="ARBA00002523"/>
    </source>
</evidence>
<keyword evidence="4" id="KW-0336">GPI-anchor</keyword>
<evidence type="ECO:0000256" key="7">
    <source>
        <dbReference type="ARBA" id="ARBA00023180"/>
    </source>
</evidence>
<sequence>MSLSPVEWQSRFLKEQDKPIQWDDKERQQQNAPDSWRSKWEHWAEAAAQIKADKDGNSKVLKDFAKKIPEAIKQIMQAKVEPLIAEAEKKRQESSRKSPHITKDAINRKLNEVTYGP</sequence>